<gene>
    <name evidence="11" type="primary">LOC114328710</name>
</gene>
<keyword evidence="9" id="KW-0807">Transducer</keyword>
<evidence type="ECO:0000256" key="7">
    <source>
        <dbReference type="ARBA" id="ARBA00023136"/>
    </source>
</evidence>
<organism evidence="11">
    <name type="scientific">Diabrotica virgifera virgifera</name>
    <name type="common">western corn rootworm</name>
    <dbReference type="NCBI Taxonomy" id="50390"/>
    <lineage>
        <taxon>Eukaryota</taxon>
        <taxon>Metazoa</taxon>
        <taxon>Ecdysozoa</taxon>
        <taxon>Arthropoda</taxon>
        <taxon>Hexapoda</taxon>
        <taxon>Insecta</taxon>
        <taxon>Pterygota</taxon>
        <taxon>Neoptera</taxon>
        <taxon>Endopterygota</taxon>
        <taxon>Coleoptera</taxon>
        <taxon>Polyphaga</taxon>
        <taxon>Cucujiformia</taxon>
        <taxon>Chrysomeloidea</taxon>
        <taxon>Chrysomelidae</taxon>
        <taxon>Galerucinae</taxon>
        <taxon>Diabroticina</taxon>
        <taxon>Diabroticites</taxon>
        <taxon>Diabrotica</taxon>
    </lineage>
</organism>
<keyword evidence="7 10" id="KW-0472">Membrane</keyword>
<evidence type="ECO:0000256" key="1">
    <source>
        <dbReference type="ARBA" id="ARBA00004651"/>
    </source>
</evidence>
<evidence type="ECO:0000256" key="9">
    <source>
        <dbReference type="ARBA" id="ARBA00023224"/>
    </source>
</evidence>
<dbReference type="GO" id="GO:0005886">
    <property type="term" value="C:plasma membrane"/>
    <property type="evidence" value="ECO:0007669"/>
    <property type="project" value="UniProtKB-SubCell"/>
</dbReference>
<dbReference type="PANTHER" id="PTHR21137">
    <property type="entry name" value="ODORANT RECEPTOR"/>
    <property type="match status" value="1"/>
</dbReference>
<dbReference type="Pfam" id="PF02949">
    <property type="entry name" value="7tm_6"/>
    <property type="match status" value="1"/>
</dbReference>
<protein>
    <submittedName>
        <fullName evidence="11">Uncharacterized protein LOC114328710</fullName>
    </submittedName>
</protein>
<keyword evidence="2" id="KW-1003">Cell membrane</keyword>
<dbReference type="AlphaFoldDB" id="A0A6P7FKG4"/>
<dbReference type="GO" id="GO:0005549">
    <property type="term" value="F:odorant binding"/>
    <property type="evidence" value="ECO:0007669"/>
    <property type="project" value="InterPro"/>
</dbReference>
<dbReference type="GO" id="GO:0007165">
    <property type="term" value="P:signal transduction"/>
    <property type="evidence" value="ECO:0007669"/>
    <property type="project" value="UniProtKB-KW"/>
</dbReference>
<comment type="subcellular location">
    <subcellularLocation>
        <location evidence="1">Cell membrane</location>
        <topology evidence="1">Multi-pass membrane protein</topology>
    </subcellularLocation>
</comment>
<evidence type="ECO:0000256" key="3">
    <source>
        <dbReference type="ARBA" id="ARBA00022606"/>
    </source>
</evidence>
<keyword evidence="8" id="KW-0675">Receptor</keyword>
<proteinExistence type="predicted"/>
<evidence type="ECO:0000256" key="8">
    <source>
        <dbReference type="ARBA" id="ARBA00023170"/>
    </source>
</evidence>
<feature type="transmembrane region" description="Helical" evidence="10">
    <location>
        <begin position="30"/>
        <end position="48"/>
    </location>
</feature>
<dbReference type="PANTHER" id="PTHR21137:SF35">
    <property type="entry name" value="ODORANT RECEPTOR 19A-RELATED"/>
    <property type="match status" value="1"/>
</dbReference>
<reference evidence="11" key="1">
    <citation type="submission" date="2025-08" db="UniProtKB">
        <authorList>
            <consortium name="RefSeq"/>
        </authorList>
    </citation>
    <scope>IDENTIFICATION</scope>
    <source>
        <tissue evidence="11">Whole insect</tissue>
    </source>
</reference>
<keyword evidence="4 10" id="KW-0812">Transmembrane</keyword>
<evidence type="ECO:0000256" key="10">
    <source>
        <dbReference type="SAM" id="Phobius"/>
    </source>
</evidence>
<evidence type="ECO:0000256" key="4">
    <source>
        <dbReference type="ARBA" id="ARBA00022692"/>
    </source>
</evidence>
<dbReference type="RefSeq" id="XP_028133443.1">
    <property type="nucleotide sequence ID" value="XM_028277642.1"/>
</dbReference>
<name>A0A6P7FKG4_DIAVI</name>
<dbReference type="GO" id="GO:0004984">
    <property type="term" value="F:olfactory receptor activity"/>
    <property type="evidence" value="ECO:0007669"/>
    <property type="project" value="InterPro"/>
</dbReference>
<evidence type="ECO:0000256" key="2">
    <source>
        <dbReference type="ARBA" id="ARBA00022475"/>
    </source>
</evidence>
<evidence type="ECO:0000256" key="6">
    <source>
        <dbReference type="ARBA" id="ARBA00022989"/>
    </source>
</evidence>
<accession>A0A6P7FKG4</accession>
<dbReference type="InParanoid" id="A0A6P7FKG4"/>
<dbReference type="InterPro" id="IPR004117">
    <property type="entry name" value="7tm6_olfct_rcpt"/>
</dbReference>
<evidence type="ECO:0000313" key="11">
    <source>
        <dbReference type="RefSeq" id="XP_028133443.1"/>
    </source>
</evidence>
<evidence type="ECO:0000256" key="5">
    <source>
        <dbReference type="ARBA" id="ARBA00022725"/>
    </source>
</evidence>
<sequence length="122" mass="13871">MLLLSVTGIFAFATIFYFVATDVRPDTNYRLAYVIVEVAAIGLILSMFGQTLSDESTKFGDTLYHCPWIYWNQQNKKALLIILVAIRPLQISFFNLITVNHQILIRQAKLVYTTAAVALKIR</sequence>
<keyword evidence="6 10" id="KW-1133">Transmembrane helix</keyword>
<keyword evidence="3" id="KW-0716">Sensory transduction</keyword>
<keyword evidence="5" id="KW-0552">Olfaction</keyword>